<name>E2A961_CAMFO</name>
<evidence type="ECO:0000256" key="1">
    <source>
        <dbReference type="SAM" id="MobiDB-lite"/>
    </source>
</evidence>
<dbReference type="InParanoid" id="E2A961"/>
<protein>
    <submittedName>
        <fullName evidence="2">Uncharacterized protein</fullName>
    </submittedName>
</protein>
<sequence length="517" mass="58970">MEHVPYPNYLRNLFYKKQNSFAYVTFRHFRYWSRYDFHSRVWNSDEGREKSGFPIQRPPVTGCCGLTRLPGATAMAVYGVVDSVFSDAGEPKRGIYRQQQSEREHPFRGPISPGARQSHVFPSGNVFVYSIVKNDPRMQTVKAETRVEQGSLLPTAIEFMGFLICNLKLTSVVVCTRKTIFDGDSTTFWISRGITRRIVTYIHRGTGARANFYSSNNVFAVRPEERFHFTSFKRFDLSISTPAWKIDMTNSLGKKTNGGPPRHIELVWGDVFRSFITLKTRSRDEQRSVDHYWVAAESRGKDFLRNHLGGMRLTWTIGMVHEGVRKSRSLGRAEMSFKDRHLTGVSCLDISFKERILNILLSILTGLNYGSSFERGKGYIRRLPREHEPVPDSRQFNRPVPSQGHCAGETNTVKSVRIAGLLSEVPCTSRGTSPNETEIVKLSHSAYLRGKMLVASTVRSTDGDINRHTCLRMKPFVMRMANTRRRATVTLVIAAKEVISLRFKPVHILRQTGYIVK</sequence>
<keyword evidence="3" id="KW-1185">Reference proteome</keyword>
<evidence type="ECO:0000313" key="2">
    <source>
        <dbReference type="EMBL" id="EFN70046.1"/>
    </source>
</evidence>
<organism evidence="3">
    <name type="scientific">Camponotus floridanus</name>
    <name type="common">Florida carpenter ant</name>
    <dbReference type="NCBI Taxonomy" id="104421"/>
    <lineage>
        <taxon>Eukaryota</taxon>
        <taxon>Metazoa</taxon>
        <taxon>Ecdysozoa</taxon>
        <taxon>Arthropoda</taxon>
        <taxon>Hexapoda</taxon>
        <taxon>Insecta</taxon>
        <taxon>Pterygota</taxon>
        <taxon>Neoptera</taxon>
        <taxon>Endopterygota</taxon>
        <taxon>Hymenoptera</taxon>
        <taxon>Apocrita</taxon>
        <taxon>Aculeata</taxon>
        <taxon>Formicoidea</taxon>
        <taxon>Formicidae</taxon>
        <taxon>Formicinae</taxon>
        <taxon>Camponotus</taxon>
    </lineage>
</organism>
<feature type="region of interest" description="Disordered" evidence="1">
    <location>
        <begin position="388"/>
        <end position="408"/>
    </location>
</feature>
<dbReference type="EMBL" id="GL437711">
    <property type="protein sequence ID" value="EFN70046.1"/>
    <property type="molecule type" value="Genomic_DNA"/>
</dbReference>
<dbReference type="Proteomes" id="UP000000311">
    <property type="component" value="Unassembled WGS sequence"/>
</dbReference>
<proteinExistence type="predicted"/>
<accession>E2A961</accession>
<gene>
    <name evidence="2" type="ORF">EAG_14727</name>
</gene>
<evidence type="ECO:0000313" key="3">
    <source>
        <dbReference type="Proteomes" id="UP000000311"/>
    </source>
</evidence>
<reference evidence="2 3" key="1">
    <citation type="journal article" date="2010" name="Science">
        <title>Genomic comparison of the ants Camponotus floridanus and Harpegnathos saltator.</title>
        <authorList>
            <person name="Bonasio R."/>
            <person name="Zhang G."/>
            <person name="Ye C."/>
            <person name="Mutti N.S."/>
            <person name="Fang X."/>
            <person name="Qin N."/>
            <person name="Donahue G."/>
            <person name="Yang P."/>
            <person name="Li Q."/>
            <person name="Li C."/>
            <person name="Zhang P."/>
            <person name="Huang Z."/>
            <person name="Berger S.L."/>
            <person name="Reinberg D."/>
            <person name="Wang J."/>
            <person name="Liebig J."/>
        </authorList>
    </citation>
    <scope>NUCLEOTIDE SEQUENCE [LARGE SCALE GENOMIC DNA]</scope>
    <source>
        <strain evidence="3">C129</strain>
    </source>
</reference>
<dbReference type="AlphaFoldDB" id="E2A961"/>